<dbReference type="EMBL" id="GBXM01065996">
    <property type="protein sequence ID" value="JAH42581.1"/>
    <property type="molecule type" value="Transcribed_RNA"/>
</dbReference>
<sequence length="33" mass="3617">MQVTSPRVHSIIICILATILFTLSVICKVLCLS</sequence>
<dbReference type="AlphaFoldDB" id="A0A0E9SMM8"/>
<evidence type="ECO:0000256" key="1">
    <source>
        <dbReference type="SAM" id="Phobius"/>
    </source>
</evidence>
<protein>
    <submittedName>
        <fullName evidence="2">Uncharacterized protein</fullName>
    </submittedName>
</protein>
<name>A0A0E9SMM8_ANGAN</name>
<reference evidence="2" key="1">
    <citation type="submission" date="2014-11" db="EMBL/GenBank/DDBJ databases">
        <authorList>
            <person name="Amaro Gonzalez C."/>
        </authorList>
    </citation>
    <scope>NUCLEOTIDE SEQUENCE</scope>
</reference>
<evidence type="ECO:0000313" key="2">
    <source>
        <dbReference type="EMBL" id="JAH42581.1"/>
    </source>
</evidence>
<accession>A0A0E9SMM8</accession>
<keyword evidence="1" id="KW-0472">Membrane</keyword>
<proteinExistence type="predicted"/>
<feature type="transmembrane region" description="Helical" evidence="1">
    <location>
        <begin position="6"/>
        <end position="31"/>
    </location>
</feature>
<reference evidence="2" key="2">
    <citation type="journal article" date="2015" name="Fish Shellfish Immunol.">
        <title>Early steps in the European eel (Anguilla anguilla)-Vibrio vulnificus interaction in the gills: Role of the RtxA13 toxin.</title>
        <authorList>
            <person name="Callol A."/>
            <person name="Pajuelo D."/>
            <person name="Ebbesson L."/>
            <person name="Teles M."/>
            <person name="MacKenzie S."/>
            <person name="Amaro C."/>
        </authorList>
    </citation>
    <scope>NUCLEOTIDE SEQUENCE</scope>
</reference>
<keyword evidence="1" id="KW-1133">Transmembrane helix</keyword>
<keyword evidence="1" id="KW-0812">Transmembrane</keyword>
<organism evidence="2">
    <name type="scientific">Anguilla anguilla</name>
    <name type="common">European freshwater eel</name>
    <name type="synonym">Muraena anguilla</name>
    <dbReference type="NCBI Taxonomy" id="7936"/>
    <lineage>
        <taxon>Eukaryota</taxon>
        <taxon>Metazoa</taxon>
        <taxon>Chordata</taxon>
        <taxon>Craniata</taxon>
        <taxon>Vertebrata</taxon>
        <taxon>Euteleostomi</taxon>
        <taxon>Actinopterygii</taxon>
        <taxon>Neopterygii</taxon>
        <taxon>Teleostei</taxon>
        <taxon>Anguilliformes</taxon>
        <taxon>Anguillidae</taxon>
        <taxon>Anguilla</taxon>
    </lineage>
</organism>